<dbReference type="EMBL" id="CAJOBS010015333">
    <property type="protein sequence ID" value="CAF4956848.1"/>
    <property type="molecule type" value="Genomic_DNA"/>
</dbReference>
<evidence type="ECO:0000313" key="1">
    <source>
        <dbReference type="EMBL" id="CAF4956848.1"/>
    </source>
</evidence>
<gene>
    <name evidence="1" type="ORF">TOA249_LOCUS34103</name>
</gene>
<name>A0A821Y4N3_9BILA</name>
<feature type="non-terminal residue" evidence="1">
    <location>
        <position position="85"/>
    </location>
</feature>
<dbReference type="GO" id="GO:0003676">
    <property type="term" value="F:nucleic acid binding"/>
    <property type="evidence" value="ECO:0007669"/>
    <property type="project" value="InterPro"/>
</dbReference>
<dbReference type="AlphaFoldDB" id="A0A821Y4N3"/>
<dbReference type="InterPro" id="IPR036397">
    <property type="entry name" value="RNaseH_sf"/>
</dbReference>
<protein>
    <submittedName>
        <fullName evidence="1">Uncharacterized protein</fullName>
    </submittedName>
</protein>
<dbReference type="Gene3D" id="3.30.420.10">
    <property type="entry name" value="Ribonuclease H-like superfamily/Ribonuclease H"/>
    <property type="match status" value="1"/>
</dbReference>
<organism evidence="1 2">
    <name type="scientific">Rotaria socialis</name>
    <dbReference type="NCBI Taxonomy" id="392032"/>
    <lineage>
        <taxon>Eukaryota</taxon>
        <taxon>Metazoa</taxon>
        <taxon>Spiralia</taxon>
        <taxon>Gnathifera</taxon>
        <taxon>Rotifera</taxon>
        <taxon>Eurotatoria</taxon>
        <taxon>Bdelloidea</taxon>
        <taxon>Philodinida</taxon>
        <taxon>Philodinidae</taxon>
        <taxon>Rotaria</taxon>
    </lineage>
</organism>
<evidence type="ECO:0000313" key="2">
    <source>
        <dbReference type="Proteomes" id="UP000663838"/>
    </source>
</evidence>
<proteinExistence type="predicted"/>
<reference evidence="1" key="1">
    <citation type="submission" date="2021-02" db="EMBL/GenBank/DDBJ databases">
        <authorList>
            <person name="Nowell W R."/>
        </authorList>
    </citation>
    <scope>NUCLEOTIDE SEQUENCE</scope>
</reference>
<accession>A0A821Y4N3</accession>
<comment type="caution">
    <text evidence="1">The sequence shown here is derived from an EMBL/GenBank/DDBJ whole genome shotgun (WGS) entry which is preliminary data.</text>
</comment>
<dbReference type="Proteomes" id="UP000663838">
    <property type="component" value="Unassembled WGS sequence"/>
</dbReference>
<sequence length="85" mass="9583">MTERMNRNLKPMIAQYAQENAHSWDRHLSKFALSIRTSVNETTGDTPAFLNLGRDPKLPLDLLITNPGNNEPLLPTSISTEVDTY</sequence>